<gene>
    <name evidence="2" type="ORF">BO83DRAFT_148992</name>
</gene>
<evidence type="ECO:0000313" key="3">
    <source>
        <dbReference type="Proteomes" id="UP000246171"/>
    </source>
</evidence>
<accession>A0A317UTX9</accession>
<keyword evidence="3" id="KW-1185">Reference proteome</keyword>
<evidence type="ECO:0000256" key="1">
    <source>
        <dbReference type="SAM" id="Phobius"/>
    </source>
</evidence>
<dbReference type="Proteomes" id="UP000246171">
    <property type="component" value="Unassembled WGS sequence"/>
</dbReference>
<dbReference type="GeneID" id="37048186"/>
<keyword evidence="1" id="KW-1133">Transmembrane helix</keyword>
<dbReference type="RefSeq" id="XP_025383577.1">
    <property type="nucleotide sequence ID" value="XM_025526224.1"/>
</dbReference>
<feature type="transmembrane region" description="Helical" evidence="1">
    <location>
        <begin position="47"/>
        <end position="68"/>
    </location>
</feature>
<comment type="caution">
    <text evidence="2">The sequence shown here is derived from an EMBL/GenBank/DDBJ whole genome shotgun (WGS) entry which is preliminary data.</text>
</comment>
<sequence>MDGLFLFTSLTCLWCVSVFLLTSNHLPLVLCMDWRQLIWNFDYTMKIGLSISIPFLTTTMLWSMLLTIPTRRKLFKSKSSLYYTARIHTSYPRPYIPRSV</sequence>
<dbReference type="AlphaFoldDB" id="A0A317UTX9"/>
<keyword evidence="1" id="KW-0812">Transmembrane</keyword>
<proteinExistence type="predicted"/>
<keyword evidence="1" id="KW-0472">Membrane</keyword>
<dbReference type="VEuPathDB" id="FungiDB:BO83DRAFT_148992"/>
<name>A0A317UTX9_ASPEC</name>
<reference evidence="2" key="1">
    <citation type="submission" date="2016-12" db="EMBL/GenBank/DDBJ databases">
        <title>The genomes of Aspergillus section Nigri reveals drivers in fungal speciation.</title>
        <authorList>
            <consortium name="DOE Joint Genome Institute"/>
            <person name="Vesth T.C."/>
            <person name="Nybo J."/>
            <person name="Theobald S."/>
            <person name="Brandl J."/>
            <person name="Frisvad J.C."/>
            <person name="Nielsen K.F."/>
            <person name="Lyhne E.K."/>
            <person name="Kogle M.E."/>
            <person name="Kuo A."/>
            <person name="Riley R."/>
            <person name="Clum A."/>
            <person name="Nolan M."/>
            <person name="Lipzen A."/>
            <person name="Salamov A."/>
            <person name="Henrissat B."/>
            <person name="Wiebenga A."/>
            <person name="De vries R.P."/>
            <person name="Grigoriev I.V."/>
            <person name="Mortensen U.H."/>
            <person name="Andersen M.R."/>
            <person name="Baker S.E."/>
        </authorList>
    </citation>
    <scope>NUCLEOTIDE SEQUENCE</scope>
    <source>
        <strain evidence="2">CBS 122712</strain>
    </source>
</reference>
<protein>
    <submittedName>
        <fullName evidence="2">Uncharacterized protein</fullName>
    </submittedName>
</protein>
<organism evidence="2 3">
    <name type="scientific">Aspergillus eucalypticola (strain CBS 122712 / IBT 29274)</name>
    <dbReference type="NCBI Taxonomy" id="1448314"/>
    <lineage>
        <taxon>Eukaryota</taxon>
        <taxon>Fungi</taxon>
        <taxon>Dikarya</taxon>
        <taxon>Ascomycota</taxon>
        <taxon>Pezizomycotina</taxon>
        <taxon>Eurotiomycetes</taxon>
        <taxon>Eurotiomycetidae</taxon>
        <taxon>Eurotiales</taxon>
        <taxon>Aspergillaceae</taxon>
        <taxon>Aspergillus</taxon>
        <taxon>Aspergillus subgen. Circumdati</taxon>
    </lineage>
</organism>
<evidence type="ECO:0000313" key="2">
    <source>
        <dbReference type="EMBL" id="PWY63987.1"/>
    </source>
</evidence>
<dbReference type="EMBL" id="MSFU01000033">
    <property type="protein sequence ID" value="PWY63987.1"/>
    <property type="molecule type" value="Genomic_DNA"/>
</dbReference>